<gene>
    <name evidence="1" type="ORF">GO755_19685</name>
</gene>
<evidence type="ECO:0000313" key="2">
    <source>
        <dbReference type="Proteomes" id="UP000436006"/>
    </source>
</evidence>
<reference evidence="1 2" key="1">
    <citation type="submission" date="2019-12" db="EMBL/GenBank/DDBJ databases">
        <title>Spirosoma sp. HMF4905 genome sequencing and assembly.</title>
        <authorList>
            <person name="Kang H."/>
            <person name="Cha I."/>
            <person name="Kim H."/>
            <person name="Joh K."/>
        </authorList>
    </citation>
    <scope>NUCLEOTIDE SEQUENCE [LARGE SCALE GENOMIC DNA]</scope>
    <source>
        <strain evidence="1 2">HMF4905</strain>
    </source>
</reference>
<dbReference type="Proteomes" id="UP000436006">
    <property type="component" value="Unassembled WGS sequence"/>
</dbReference>
<comment type="caution">
    <text evidence="1">The sequence shown here is derived from an EMBL/GenBank/DDBJ whole genome shotgun (WGS) entry which is preliminary data.</text>
</comment>
<name>A0A7K1SEY6_9BACT</name>
<organism evidence="1 2">
    <name type="scientific">Spirosoma arboris</name>
    <dbReference type="NCBI Taxonomy" id="2682092"/>
    <lineage>
        <taxon>Bacteria</taxon>
        <taxon>Pseudomonadati</taxon>
        <taxon>Bacteroidota</taxon>
        <taxon>Cytophagia</taxon>
        <taxon>Cytophagales</taxon>
        <taxon>Cytophagaceae</taxon>
        <taxon>Spirosoma</taxon>
    </lineage>
</organism>
<dbReference type="RefSeq" id="WP_157587010.1">
    <property type="nucleotide sequence ID" value="NZ_WPIN01000007.1"/>
</dbReference>
<evidence type="ECO:0000313" key="1">
    <source>
        <dbReference type="EMBL" id="MVM32278.1"/>
    </source>
</evidence>
<proteinExistence type="predicted"/>
<accession>A0A7K1SEY6</accession>
<dbReference type="AlphaFoldDB" id="A0A7K1SEY6"/>
<sequence>MIKSKYISDVLELFLDGDDDGKAAKSQISFLSDTEYEYTNGGGVFISFSHSAEILEYRLTQDNLVLNGVTIYSPELEIGADATVFLTNGIIDYLEIWSFDGNYPDHELTNYTLKQAWQCSPGRVINV</sequence>
<protein>
    <submittedName>
        <fullName evidence="1">Uncharacterized protein</fullName>
    </submittedName>
</protein>
<dbReference type="EMBL" id="WPIN01000007">
    <property type="protein sequence ID" value="MVM32278.1"/>
    <property type="molecule type" value="Genomic_DNA"/>
</dbReference>
<keyword evidence="2" id="KW-1185">Reference proteome</keyword>